<comment type="subcellular location">
    <subcellularLocation>
        <location evidence="1 7">Periplasm</location>
    </subcellularLocation>
</comment>
<keyword evidence="8" id="KW-0812">Transmembrane</keyword>
<dbReference type="Pfam" id="PF00345">
    <property type="entry name" value="PapD_N"/>
    <property type="match status" value="1"/>
</dbReference>
<keyword evidence="4" id="KW-0732">Signal</keyword>
<dbReference type="SUPFAM" id="SSF49584">
    <property type="entry name" value="Periplasmic chaperone C-domain"/>
    <property type="match status" value="1"/>
</dbReference>
<protein>
    <submittedName>
        <fullName evidence="11">Molecular chaperone FimC</fullName>
    </submittedName>
</protein>
<dbReference type="InterPro" id="IPR036316">
    <property type="entry name" value="Pili_assmbl_chap_C_dom_sf"/>
</dbReference>
<dbReference type="InterPro" id="IPR018046">
    <property type="entry name" value="Pili_assmbl_chaperone_CS"/>
</dbReference>
<dbReference type="InterPro" id="IPR013783">
    <property type="entry name" value="Ig-like_fold"/>
</dbReference>
<dbReference type="Pfam" id="PF02753">
    <property type="entry name" value="PapD_C"/>
    <property type="match status" value="1"/>
</dbReference>
<dbReference type="Proteomes" id="UP000029516">
    <property type="component" value="Chromosome"/>
</dbReference>
<comment type="similarity">
    <text evidence="2 7">Belongs to the periplasmic pilus chaperone family.</text>
</comment>
<dbReference type="PRINTS" id="PR00969">
    <property type="entry name" value="CHAPERONPILI"/>
</dbReference>
<dbReference type="EMBL" id="CP009458">
    <property type="protein sequence ID" value="AIR60924.1"/>
    <property type="molecule type" value="Genomic_DNA"/>
</dbReference>
<feature type="transmembrane region" description="Helical" evidence="8">
    <location>
        <begin position="21"/>
        <end position="40"/>
    </location>
</feature>
<dbReference type="SUPFAM" id="SSF49354">
    <property type="entry name" value="PapD-like"/>
    <property type="match status" value="1"/>
</dbReference>
<evidence type="ECO:0000256" key="7">
    <source>
        <dbReference type="RuleBase" id="RU003918"/>
    </source>
</evidence>
<evidence type="ECO:0000313" key="11">
    <source>
        <dbReference type="EMBL" id="AIR60924.1"/>
    </source>
</evidence>
<accession>A0AAN0VTA7</accession>
<reference evidence="11 12" key="1">
    <citation type="submission" date="2014-09" db="EMBL/GenBank/DDBJ databases">
        <authorList>
            <person name="Chan K.-G."/>
        </authorList>
    </citation>
    <scope>NUCLEOTIDE SEQUENCE [LARGE SCALE GENOMIC DNA]</scope>
    <source>
        <strain evidence="11 12">M006</strain>
    </source>
</reference>
<dbReference type="GO" id="GO:0030288">
    <property type="term" value="C:outer membrane-bounded periplasmic space"/>
    <property type="evidence" value="ECO:0007669"/>
    <property type="project" value="InterPro"/>
</dbReference>
<evidence type="ECO:0000259" key="9">
    <source>
        <dbReference type="Pfam" id="PF00345"/>
    </source>
</evidence>
<dbReference type="InterPro" id="IPR016148">
    <property type="entry name" value="Pili_assmbl_chaperone_C"/>
</dbReference>
<dbReference type="InterPro" id="IPR001829">
    <property type="entry name" value="Pili_assmbl_chaperone_bac"/>
</dbReference>
<dbReference type="KEGG" id="cem:LH23_09710"/>
<keyword evidence="6 7" id="KW-0143">Chaperone</keyword>
<evidence type="ECO:0000256" key="8">
    <source>
        <dbReference type="SAM" id="Phobius"/>
    </source>
</evidence>
<dbReference type="InterPro" id="IPR008962">
    <property type="entry name" value="PapD-like_sf"/>
</dbReference>
<organism evidence="11 12">
    <name type="scientific">Cedecea neteri</name>
    <dbReference type="NCBI Taxonomy" id="158822"/>
    <lineage>
        <taxon>Bacteria</taxon>
        <taxon>Pseudomonadati</taxon>
        <taxon>Pseudomonadota</taxon>
        <taxon>Gammaproteobacteria</taxon>
        <taxon>Enterobacterales</taxon>
        <taxon>Enterobacteriaceae</taxon>
        <taxon>Cedecea</taxon>
    </lineage>
</organism>
<evidence type="ECO:0000256" key="5">
    <source>
        <dbReference type="ARBA" id="ARBA00022764"/>
    </source>
</evidence>
<dbReference type="Gene3D" id="2.60.40.10">
    <property type="entry name" value="Immunoglobulins"/>
    <property type="match status" value="2"/>
</dbReference>
<feature type="domain" description="Pili assembly chaperone C-terminal" evidence="10">
    <location>
        <begin position="184"/>
        <end position="239"/>
    </location>
</feature>
<dbReference type="PANTHER" id="PTHR30251:SF11">
    <property type="entry name" value="CHAPERONE PROTEIN FIMC-RELATED"/>
    <property type="match status" value="1"/>
</dbReference>
<evidence type="ECO:0000256" key="4">
    <source>
        <dbReference type="ARBA" id="ARBA00022729"/>
    </source>
</evidence>
<dbReference type="InterPro" id="IPR050643">
    <property type="entry name" value="Periplasmic_pilus_chap"/>
</dbReference>
<dbReference type="PANTHER" id="PTHR30251">
    <property type="entry name" value="PILUS ASSEMBLY CHAPERONE"/>
    <property type="match status" value="1"/>
</dbReference>
<keyword evidence="8" id="KW-0472">Membrane</keyword>
<evidence type="ECO:0000259" key="10">
    <source>
        <dbReference type="Pfam" id="PF02753"/>
    </source>
</evidence>
<dbReference type="GO" id="GO:0071555">
    <property type="term" value="P:cell wall organization"/>
    <property type="evidence" value="ECO:0007669"/>
    <property type="project" value="InterPro"/>
</dbReference>
<keyword evidence="3" id="KW-1029">Fimbrium biogenesis</keyword>
<dbReference type="InterPro" id="IPR016147">
    <property type="entry name" value="Pili_assmbl_chaperone_N"/>
</dbReference>
<evidence type="ECO:0000256" key="2">
    <source>
        <dbReference type="ARBA" id="ARBA00007399"/>
    </source>
</evidence>
<gene>
    <name evidence="11" type="ORF">LH23_09710</name>
</gene>
<keyword evidence="8" id="KW-1133">Transmembrane helix</keyword>
<dbReference type="AlphaFoldDB" id="A0AAN0VTA7"/>
<evidence type="ECO:0000256" key="1">
    <source>
        <dbReference type="ARBA" id="ARBA00004418"/>
    </source>
</evidence>
<sequence length="247" mass="27045">MDTNNNDKDKGASVTKSLLRGRGLLAAMMIAAAMGFMARAEAGVALGATRVIYPEGQKQVQLAVTSNDEKSTYLIQSWVENANGDKDSRFVITPPLFAIKGKKETTLRILDATNNQLPKDRESLFWLNVKAIPSMEKSKLNENTLQLAIISRIKLYYRPDNLALAPEKAAEKLTFSRSNGQLILNNPTPYYLTVTDINAGTRVLDNALVPPLGKTSVKLPADAGTNITYQTINDFGALTPRMQGVMQ</sequence>
<dbReference type="FunFam" id="2.60.40.10:FF:000458">
    <property type="entry name" value="Molecular chaperone FimC"/>
    <property type="match status" value="1"/>
</dbReference>
<evidence type="ECO:0000256" key="6">
    <source>
        <dbReference type="ARBA" id="ARBA00023186"/>
    </source>
</evidence>
<evidence type="ECO:0000313" key="12">
    <source>
        <dbReference type="Proteomes" id="UP000029516"/>
    </source>
</evidence>
<name>A0AAN0VTA7_9ENTR</name>
<evidence type="ECO:0000256" key="3">
    <source>
        <dbReference type="ARBA" id="ARBA00022558"/>
    </source>
</evidence>
<keyword evidence="5" id="KW-0574">Periplasm</keyword>
<proteinExistence type="inferred from homology"/>
<dbReference type="PROSITE" id="PS00635">
    <property type="entry name" value="PILI_CHAPERONE"/>
    <property type="match status" value="1"/>
</dbReference>
<feature type="domain" description="Pili assembly chaperone N-terminal" evidence="9">
    <location>
        <begin position="43"/>
        <end position="162"/>
    </location>
</feature>